<protein>
    <recommendedName>
        <fullName evidence="7">Rhodopsin domain-containing protein</fullName>
    </recommendedName>
</protein>
<evidence type="ECO:0000313" key="9">
    <source>
        <dbReference type="Proteomes" id="UP000076881"/>
    </source>
</evidence>
<dbReference type="GO" id="GO:0016020">
    <property type="term" value="C:membrane"/>
    <property type="evidence" value="ECO:0007669"/>
    <property type="project" value="UniProtKB-SubCell"/>
</dbReference>
<evidence type="ECO:0000256" key="2">
    <source>
        <dbReference type="ARBA" id="ARBA00022692"/>
    </source>
</evidence>
<dbReference type="InterPro" id="IPR052337">
    <property type="entry name" value="SAT4-like"/>
</dbReference>
<dbReference type="Pfam" id="PF20684">
    <property type="entry name" value="Fung_rhodopsin"/>
    <property type="match status" value="1"/>
</dbReference>
<evidence type="ECO:0000256" key="6">
    <source>
        <dbReference type="SAM" id="Phobius"/>
    </source>
</evidence>
<dbReference type="OrthoDB" id="444631at2759"/>
<reference evidence="8 9" key="1">
    <citation type="journal article" date="2016" name="Genome Biol. Evol.">
        <title>Divergent and convergent evolution of fungal pathogenicity.</title>
        <authorList>
            <person name="Shang Y."/>
            <person name="Xiao G."/>
            <person name="Zheng P."/>
            <person name="Cen K."/>
            <person name="Zhan S."/>
            <person name="Wang C."/>
        </authorList>
    </citation>
    <scope>NUCLEOTIDE SEQUENCE [LARGE SCALE GENOMIC DNA]</scope>
    <source>
        <strain evidence="8 9">RCEF 1005</strain>
    </source>
</reference>
<feature type="transmembrane region" description="Helical" evidence="6">
    <location>
        <begin position="20"/>
        <end position="38"/>
    </location>
</feature>
<feature type="transmembrane region" description="Helical" evidence="6">
    <location>
        <begin position="185"/>
        <end position="207"/>
    </location>
</feature>
<evidence type="ECO:0000256" key="4">
    <source>
        <dbReference type="ARBA" id="ARBA00023136"/>
    </source>
</evidence>
<feature type="transmembrane region" description="Helical" evidence="6">
    <location>
        <begin position="137"/>
        <end position="159"/>
    </location>
</feature>
<feature type="transmembrane region" description="Helical" evidence="6">
    <location>
        <begin position="219"/>
        <end position="243"/>
    </location>
</feature>
<proteinExistence type="inferred from homology"/>
<dbReference type="AlphaFoldDB" id="A0A162JI84"/>
<keyword evidence="3 6" id="KW-1133">Transmembrane helix</keyword>
<keyword evidence="2 6" id="KW-0812">Transmembrane</keyword>
<comment type="similarity">
    <text evidence="5">Belongs to the SAT4 family.</text>
</comment>
<evidence type="ECO:0000259" key="7">
    <source>
        <dbReference type="Pfam" id="PF20684"/>
    </source>
</evidence>
<sequence>MGAPDLDDAKHIHRAGLTAIIWVCFGTASVFVASRIFLRTYNYGRIKLDDIWMILAWASMLVMCILEMLQQKSLWSTAATTEGQVDPDSEMMESQLHELSKWQFASINLFWVSLWCVKASLLAFCNQLVSPFKTRRIVWILFTVIVILAFIGCVVSNIVSCRSASDGPHSRCTTGLDLYRQRFNVVFSTALDIATDILIVTLPLSVLPLVNLDKHKKIALGFMFTLSLLIVCVSIVRMTQILVDVNVDLVGLTIWSTVETCIALIMGSLPPFSGLLSRKVGKMKTTKPIRSIMDNDFNPEKLYPLASRTVTTTKVEPVPVDDLYYKTQPSDGIYVQRTFESYAEHWIETDFFGHATSSDDGSGIAMARMESDEAHLTRS</sequence>
<accession>A0A162JI84</accession>
<gene>
    <name evidence="8" type="ORF">LEL_10248</name>
</gene>
<dbReference type="PANTHER" id="PTHR33048:SF162">
    <property type="entry name" value="SATRATOXIN BIOSYNTHESIS SC1 CLUSTER PROTEIN 4"/>
    <property type="match status" value="1"/>
</dbReference>
<evidence type="ECO:0000256" key="5">
    <source>
        <dbReference type="ARBA" id="ARBA00038359"/>
    </source>
</evidence>
<dbReference type="Proteomes" id="UP000076881">
    <property type="component" value="Unassembled WGS sequence"/>
</dbReference>
<feature type="transmembrane region" description="Helical" evidence="6">
    <location>
        <begin position="50"/>
        <end position="69"/>
    </location>
</feature>
<feature type="transmembrane region" description="Helical" evidence="6">
    <location>
        <begin position="102"/>
        <end position="125"/>
    </location>
</feature>
<evidence type="ECO:0000256" key="1">
    <source>
        <dbReference type="ARBA" id="ARBA00004141"/>
    </source>
</evidence>
<organism evidence="8 9">
    <name type="scientific">Akanthomyces lecanii RCEF 1005</name>
    <dbReference type="NCBI Taxonomy" id="1081108"/>
    <lineage>
        <taxon>Eukaryota</taxon>
        <taxon>Fungi</taxon>
        <taxon>Dikarya</taxon>
        <taxon>Ascomycota</taxon>
        <taxon>Pezizomycotina</taxon>
        <taxon>Sordariomycetes</taxon>
        <taxon>Hypocreomycetidae</taxon>
        <taxon>Hypocreales</taxon>
        <taxon>Cordycipitaceae</taxon>
        <taxon>Akanthomyces</taxon>
        <taxon>Cordyceps confragosa</taxon>
    </lineage>
</organism>
<keyword evidence="9" id="KW-1185">Reference proteome</keyword>
<evidence type="ECO:0000313" key="8">
    <source>
        <dbReference type="EMBL" id="OAA69372.1"/>
    </source>
</evidence>
<dbReference type="PANTHER" id="PTHR33048">
    <property type="entry name" value="PTH11-LIKE INTEGRAL MEMBRANE PROTEIN (AFU_ORTHOLOGUE AFUA_5G11245)"/>
    <property type="match status" value="1"/>
</dbReference>
<keyword evidence="4 6" id="KW-0472">Membrane</keyword>
<evidence type="ECO:0000256" key="3">
    <source>
        <dbReference type="ARBA" id="ARBA00022989"/>
    </source>
</evidence>
<comment type="caution">
    <text evidence="8">The sequence shown here is derived from an EMBL/GenBank/DDBJ whole genome shotgun (WGS) entry which is preliminary data.</text>
</comment>
<dbReference type="STRING" id="1081108.A0A162JI84"/>
<dbReference type="InterPro" id="IPR049326">
    <property type="entry name" value="Rhodopsin_dom_fungi"/>
</dbReference>
<feature type="transmembrane region" description="Helical" evidence="6">
    <location>
        <begin position="249"/>
        <end position="269"/>
    </location>
</feature>
<name>A0A162JI84_CORDF</name>
<feature type="domain" description="Rhodopsin" evidence="7">
    <location>
        <begin position="35"/>
        <end position="277"/>
    </location>
</feature>
<dbReference type="EMBL" id="AZHF01000011">
    <property type="protein sequence ID" value="OAA69372.1"/>
    <property type="molecule type" value="Genomic_DNA"/>
</dbReference>
<comment type="subcellular location">
    <subcellularLocation>
        <location evidence="1">Membrane</location>
        <topology evidence="1">Multi-pass membrane protein</topology>
    </subcellularLocation>
</comment>